<dbReference type="PIRSF" id="PIRSF010372">
    <property type="entry name" value="PaiB"/>
    <property type="match status" value="1"/>
</dbReference>
<proteinExistence type="predicted"/>
<keyword evidence="3" id="KW-1185">Reference proteome</keyword>
<protein>
    <submittedName>
        <fullName evidence="2">FMN-binding negative transcriptional regulator</fullName>
    </submittedName>
</protein>
<organism evidence="2 3">
    <name type="scientific">Rubrivivax albus</name>
    <dbReference type="NCBI Taxonomy" id="2499835"/>
    <lineage>
        <taxon>Bacteria</taxon>
        <taxon>Pseudomonadati</taxon>
        <taxon>Pseudomonadota</taxon>
        <taxon>Betaproteobacteria</taxon>
        <taxon>Burkholderiales</taxon>
        <taxon>Sphaerotilaceae</taxon>
        <taxon>Rubrivivax</taxon>
    </lineage>
</organism>
<dbReference type="Gene3D" id="2.30.110.10">
    <property type="entry name" value="Electron Transport, Fmn-binding Protein, Chain A"/>
    <property type="match status" value="1"/>
</dbReference>
<comment type="caution">
    <text evidence="2">The sequence shown here is derived from an EMBL/GenBank/DDBJ whole genome shotgun (WGS) entry which is preliminary data.</text>
</comment>
<evidence type="ECO:0000256" key="1">
    <source>
        <dbReference type="SAM" id="MobiDB-lite"/>
    </source>
</evidence>
<dbReference type="OrthoDB" id="9794948at2"/>
<evidence type="ECO:0000313" key="3">
    <source>
        <dbReference type="Proteomes" id="UP000288178"/>
    </source>
</evidence>
<dbReference type="InterPro" id="IPR007396">
    <property type="entry name" value="TR_PAI2-type"/>
</dbReference>
<dbReference type="InterPro" id="IPR012349">
    <property type="entry name" value="Split_barrel_FMN-bd"/>
</dbReference>
<dbReference type="AlphaFoldDB" id="A0A3S3SBG3"/>
<dbReference type="PANTHER" id="PTHR35802">
    <property type="entry name" value="PROTEASE SYNTHASE AND SPORULATION PROTEIN PAI 2"/>
    <property type="match status" value="1"/>
</dbReference>
<dbReference type="SUPFAM" id="SSF50475">
    <property type="entry name" value="FMN-binding split barrel"/>
    <property type="match status" value="1"/>
</dbReference>
<feature type="region of interest" description="Disordered" evidence="1">
    <location>
        <begin position="175"/>
        <end position="211"/>
    </location>
</feature>
<dbReference type="RefSeq" id="WP_128199380.1">
    <property type="nucleotide sequence ID" value="NZ_SACT01000005.1"/>
</dbReference>
<reference evidence="2 3" key="1">
    <citation type="submission" date="2019-01" db="EMBL/GenBank/DDBJ databases">
        <authorList>
            <person name="Chen W.-M."/>
        </authorList>
    </citation>
    <scope>NUCLEOTIDE SEQUENCE [LARGE SCALE GENOMIC DNA]</scope>
    <source>
        <strain evidence="2 3">ICH-3</strain>
    </source>
</reference>
<sequence length="211" mass="23970">MYLPSQFVEPRIEELHRIVRENSLGMMVRNTGTGMEADHLPFLLDADQGEHGTLIAHVARNNPVWREIEDGAKVLVVFRGVQGYISPNWYPGKQETHRFVPTWNYEVVHAHGTIHIRDDEKFVRGVVARLTRKHEADQTVPWKMGDAPADYLAMQLGNIVGLEIRLTRLEGKRKLNQHHRTEDREGAIRGLESVGKTGLAQAMRDTAKPDA</sequence>
<dbReference type="EMBL" id="SACT01000005">
    <property type="protein sequence ID" value="RVT50564.1"/>
    <property type="molecule type" value="Genomic_DNA"/>
</dbReference>
<evidence type="ECO:0000313" key="2">
    <source>
        <dbReference type="EMBL" id="RVT50564.1"/>
    </source>
</evidence>
<gene>
    <name evidence="2" type="ORF">ENE75_16345</name>
</gene>
<name>A0A3S3SBG3_9BURK</name>
<dbReference type="Pfam" id="PF04299">
    <property type="entry name" value="FMN_bind_2"/>
    <property type="match status" value="1"/>
</dbReference>
<dbReference type="Proteomes" id="UP000288178">
    <property type="component" value="Unassembled WGS sequence"/>
</dbReference>
<dbReference type="PANTHER" id="PTHR35802:SF1">
    <property type="entry name" value="PROTEASE SYNTHASE AND SPORULATION PROTEIN PAI 2"/>
    <property type="match status" value="1"/>
</dbReference>
<feature type="compositionally biased region" description="Basic and acidic residues" evidence="1">
    <location>
        <begin position="175"/>
        <end position="187"/>
    </location>
</feature>
<accession>A0A3S3SBG3</accession>